<keyword evidence="8" id="KW-0963">Cytoplasm</keyword>
<dbReference type="PANTHER" id="PTHR46986:SF1">
    <property type="entry name" value="ENDORIBONUCLEASE YBEY, CHLOROPLASTIC"/>
    <property type="match status" value="1"/>
</dbReference>
<evidence type="ECO:0000256" key="5">
    <source>
        <dbReference type="ARBA" id="ARBA00022759"/>
    </source>
</evidence>
<keyword evidence="8" id="KW-0698">rRNA processing</keyword>
<evidence type="ECO:0000256" key="2">
    <source>
        <dbReference type="ARBA" id="ARBA00022517"/>
    </source>
</evidence>
<dbReference type="Proteomes" id="UP001564408">
    <property type="component" value="Unassembled WGS sequence"/>
</dbReference>
<keyword evidence="7 8" id="KW-0862">Zinc</keyword>
<dbReference type="InterPro" id="IPR002036">
    <property type="entry name" value="YbeY"/>
</dbReference>
<dbReference type="NCBIfam" id="TIGR00043">
    <property type="entry name" value="rRNA maturation RNase YbeY"/>
    <property type="match status" value="1"/>
</dbReference>
<evidence type="ECO:0000313" key="9">
    <source>
        <dbReference type="EMBL" id="MEY6433779.1"/>
    </source>
</evidence>
<dbReference type="SUPFAM" id="SSF55486">
    <property type="entry name" value="Metalloproteases ('zincins'), catalytic domain"/>
    <property type="match status" value="1"/>
</dbReference>
<feature type="binding site" evidence="8">
    <location>
        <position position="131"/>
    </location>
    <ligand>
        <name>Zn(2+)</name>
        <dbReference type="ChEBI" id="CHEBI:29105"/>
        <note>catalytic</note>
    </ligand>
</feature>
<comment type="caution">
    <text evidence="9">The sequence shown here is derived from an EMBL/GenBank/DDBJ whole genome shotgun (WGS) entry which is preliminary data.</text>
</comment>
<dbReference type="HAMAP" id="MF_00009">
    <property type="entry name" value="Endoribonucl_YbeY"/>
    <property type="match status" value="1"/>
</dbReference>
<dbReference type="RefSeq" id="WP_369668166.1">
    <property type="nucleotide sequence ID" value="NZ_JBDKXB010000028.1"/>
</dbReference>
<keyword evidence="10" id="KW-1185">Reference proteome</keyword>
<evidence type="ECO:0000256" key="4">
    <source>
        <dbReference type="ARBA" id="ARBA00022723"/>
    </source>
</evidence>
<gene>
    <name evidence="8 9" type="primary">ybeY</name>
    <name evidence="9" type="ORF">ABC977_15345</name>
</gene>
<reference evidence="9 10" key="1">
    <citation type="submission" date="2024-05" db="EMBL/GenBank/DDBJ databases">
        <title>Genome Sequence and Characterization of the New Strain Purple Sulfur Bacterium of Genus Thioalkalicoccus.</title>
        <authorList>
            <person name="Bryantseva I.A."/>
            <person name="Kyndt J.A."/>
            <person name="Imhoff J.F."/>
        </authorList>
    </citation>
    <scope>NUCLEOTIDE SEQUENCE [LARGE SCALE GENOMIC DNA]</scope>
    <source>
        <strain evidence="9 10">Um2</strain>
    </source>
</reference>
<keyword evidence="4 8" id="KW-0479">Metal-binding</keyword>
<evidence type="ECO:0000256" key="1">
    <source>
        <dbReference type="ARBA" id="ARBA00010875"/>
    </source>
</evidence>
<feature type="binding site" evidence="8">
    <location>
        <position position="121"/>
    </location>
    <ligand>
        <name>Zn(2+)</name>
        <dbReference type="ChEBI" id="CHEBI:29105"/>
        <note>catalytic</note>
    </ligand>
</feature>
<dbReference type="InterPro" id="IPR020549">
    <property type="entry name" value="YbeY_CS"/>
</dbReference>
<feature type="binding site" evidence="8">
    <location>
        <position position="125"/>
    </location>
    <ligand>
        <name>Zn(2+)</name>
        <dbReference type="ChEBI" id="CHEBI:29105"/>
        <note>catalytic</note>
    </ligand>
</feature>
<keyword evidence="5 8" id="KW-0255">Endonuclease</keyword>
<comment type="similarity">
    <text evidence="1 8">Belongs to the endoribonuclease YbeY family.</text>
</comment>
<evidence type="ECO:0000256" key="8">
    <source>
        <dbReference type="HAMAP-Rule" id="MF_00009"/>
    </source>
</evidence>
<proteinExistence type="inferred from homology"/>
<dbReference type="Gene3D" id="3.40.390.30">
    <property type="entry name" value="Metalloproteases ('zincins'), catalytic domain"/>
    <property type="match status" value="1"/>
</dbReference>
<accession>A0ABV4BIZ2</accession>
<comment type="function">
    <text evidence="8">Single strand-specific metallo-endoribonuclease involved in late-stage 70S ribosome quality control and in maturation of the 3' terminus of the 16S rRNA.</text>
</comment>
<dbReference type="Pfam" id="PF02130">
    <property type="entry name" value="YbeY"/>
    <property type="match status" value="1"/>
</dbReference>
<keyword evidence="6 8" id="KW-0378">Hydrolase</keyword>
<dbReference type="EC" id="3.1.-.-" evidence="8"/>
<dbReference type="PROSITE" id="PS01306">
    <property type="entry name" value="UPF0054"/>
    <property type="match status" value="1"/>
</dbReference>
<dbReference type="EMBL" id="JBDKXB010000028">
    <property type="protein sequence ID" value="MEY6433779.1"/>
    <property type="molecule type" value="Genomic_DNA"/>
</dbReference>
<protein>
    <recommendedName>
        <fullName evidence="8">Endoribonuclease YbeY</fullName>
        <ecNumber evidence="8">3.1.-.-</ecNumber>
    </recommendedName>
</protein>
<organism evidence="9 10">
    <name type="scientific">Thioalkalicoccus limnaeus</name>
    <dbReference type="NCBI Taxonomy" id="120681"/>
    <lineage>
        <taxon>Bacteria</taxon>
        <taxon>Pseudomonadati</taxon>
        <taxon>Pseudomonadota</taxon>
        <taxon>Gammaproteobacteria</taxon>
        <taxon>Chromatiales</taxon>
        <taxon>Chromatiaceae</taxon>
        <taxon>Thioalkalicoccus</taxon>
    </lineage>
</organism>
<keyword evidence="3 8" id="KW-0540">Nuclease</keyword>
<evidence type="ECO:0000256" key="3">
    <source>
        <dbReference type="ARBA" id="ARBA00022722"/>
    </source>
</evidence>
<keyword evidence="2 8" id="KW-0690">Ribosome biogenesis</keyword>
<evidence type="ECO:0000256" key="6">
    <source>
        <dbReference type="ARBA" id="ARBA00022801"/>
    </source>
</evidence>
<name>A0ABV4BIZ2_9GAMM</name>
<comment type="subcellular location">
    <subcellularLocation>
        <location evidence="8">Cytoplasm</location>
    </subcellularLocation>
</comment>
<dbReference type="PANTHER" id="PTHR46986">
    <property type="entry name" value="ENDORIBONUCLEASE YBEY, CHLOROPLASTIC"/>
    <property type="match status" value="1"/>
</dbReference>
<sequence>MATSPDAKVELSLDLQWATSADATPSSKQCERWVTAALAGRRARAEVTLRLVDEPEGAELNHRYRGRSGPTNVLSFPFEPPPGFDGDDLLGDLVLCAPLVAREAAEQHKSVEAHWAHLVVHGVLHLLGYDHQDSDAADSMERLESLILHELGFANPYEEPRSSDDERSI</sequence>
<dbReference type="InterPro" id="IPR023091">
    <property type="entry name" value="MetalPrtase_cat_dom_sf_prd"/>
</dbReference>
<comment type="cofactor">
    <cofactor evidence="8">
        <name>Zn(2+)</name>
        <dbReference type="ChEBI" id="CHEBI:29105"/>
    </cofactor>
    <text evidence="8">Binds 1 zinc ion.</text>
</comment>
<evidence type="ECO:0000313" key="10">
    <source>
        <dbReference type="Proteomes" id="UP001564408"/>
    </source>
</evidence>
<evidence type="ECO:0000256" key="7">
    <source>
        <dbReference type="ARBA" id="ARBA00022833"/>
    </source>
</evidence>